<comment type="caution">
    <text evidence="3">The sequence shown here is derived from an EMBL/GenBank/DDBJ whole genome shotgun (WGS) entry which is preliminary data.</text>
</comment>
<dbReference type="Gene3D" id="3.30.1490.20">
    <property type="entry name" value="ATP-grasp fold, A domain"/>
    <property type="match status" value="1"/>
</dbReference>
<dbReference type="RefSeq" id="WP_121940402.1">
    <property type="nucleotide sequence ID" value="NZ_REFR01000017.1"/>
</dbReference>
<dbReference type="InterPro" id="IPR008279">
    <property type="entry name" value="PEP-util_enz_mobile_dom"/>
</dbReference>
<evidence type="ECO:0000313" key="4">
    <source>
        <dbReference type="Proteomes" id="UP000271227"/>
    </source>
</evidence>
<dbReference type="Pfam" id="PF00391">
    <property type="entry name" value="PEP-utilizers"/>
    <property type="match status" value="1"/>
</dbReference>
<dbReference type="GO" id="GO:0005524">
    <property type="term" value="F:ATP binding"/>
    <property type="evidence" value="ECO:0007669"/>
    <property type="project" value="InterPro"/>
</dbReference>
<sequence>MTLHQTVVTVAFAEKSRTLARLAPVLRSGIILDQATLRLDDWQADPGERLDEVLALPWGDKSLIVRSSAAAEDQASQSLAGRFHSAPDVRGRQALADAIEAVFASYGDTTQGNEHVLIQPMLNGVLLSGVAVSREHGSGRPYYVINYCENGDSAAVTGGRTGDTKVVYHFRGSVEMPEGRIGAVIRLLQDVEQLTGSNAVDIEFAFTTDERLPVLLQARPIANCPRHSVATAEHNRTLHRVQEKVARLTAAHPLALGRRSALGVMPDWNPAEIIGTRPRPLAFSLYRTLVMDEVWAQQRRDYGYRDLRGFPLMVDLAGQPFVDIRACFESFIPADLDTAAATRLAEHYMERLLECPDLHDKVEFDIVLSCFTFDLGDRLAALDYAGFTTRERDAIGNGLLSLTKRNLEGTDRPWDRDRAALLGLNDRRRQVMGDNALGPLDRVYWLIADCRRMGTRPFAGLARMGFIAQQMLRSLMTAGLISPEDHRTFMMDLHTVSSQLQQDFTALSRHDFLRRYGHLRPGSYDILSPRYDEAPELYFNDDKGGETGRTVRSAPLGAHGVNLSAEQGRLIDNRLRDAGLDLDTATLFDIMAKAIRDREWAKFEFTRNLSDALALLRHWGETVGLTAEDLSFADIDVVTRCHASAEDPVALFHDSILRGRKRFAITAQTVLPPLIAGPDDVRTFTLPVATPNYISRNQAVGPVVTEPDQGPLDGAIVMLPNADPGFDWLFTHRIAALVTAYGGANSHMAIRASELDLPAVIGAGERLFDTWSRASMLRIDCANHIVSVLPHAGSTQTHRG</sequence>
<evidence type="ECO:0000259" key="1">
    <source>
        <dbReference type="Pfam" id="PF00391"/>
    </source>
</evidence>
<keyword evidence="3" id="KW-0670">Pyruvate</keyword>
<dbReference type="PANTHER" id="PTHR43615">
    <property type="entry name" value="PHOSPHOENOLPYRUVATE SYNTHASE-RELATED"/>
    <property type="match status" value="1"/>
</dbReference>
<dbReference type="SUPFAM" id="SSF52009">
    <property type="entry name" value="Phosphohistidine domain"/>
    <property type="match status" value="1"/>
</dbReference>
<dbReference type="InterPro" id="IPR002192">
    <property type="entry name" value="PPDK_AMP/ATP-bd"/>
</dbReference>
<feature type="domain" description="Pyruvate phosphate dikinase AMP/ATP-binding" evidence="2">
    <location>
        <begin position="61"/>
        <end position="168"/>
    </location>
</feature>
<evidence type="ECO:0000259" key="2">
    <source>
        <dbReference type="Pfam" id="PF01326"/>
    </source>
</evidence>
<dbReference type="EMBL" id="REFR01000017">
    <property type="protein sequence ID" value="RMB00578.1"/>
    <property type="molecule type" value="Genomic_DNA"/>
</dbReference>
<name>A0A3M0BTD5_9PROT</name>
<feature type="domain" description="PEP-utilising enzyme mobile" evidence="1">
    <location>
        <begin position="713"/>
        <end position="782"/>
    </location>
</feature>
<dbReference type="AlphaFoldDB" id="A0A3M0BTD5"/>
<dbReference type="InterPro" id="IPR036637">
    <property type="entry name" value="Phosphohistidine_dom_sf"/>
</dbReference>
<dbReference type="InterPro" id="IPR051549">
    <property type="entry name" value="PEP_Utilizing_Enz"/>
</dbReference>
<evidence type="ECO:0000313" key="3">
    <source>
        <dbReference type="EMBL" id="RMB00578.1"/>
    </source>
</evidence>
<gene>
    <name evidence="3" type="ORF">BXY39_3766</name>
</gene>
<keyword evidence="3" id="KW-0808">Transferase</keyword>
<dbReference type="SUPFAM" id="SSF56059">
    <property type="entry name" value="Glutathione synthetase ATP-binding domain-like"/>
    <property type="match status" value="1"/>
</dbReference>
<dbReference type="OrthoDB" id="3590125at2"/>
<reference evidence="3 4" key="1">
    <citation type="submission" date="2018-10" db="EMBL/GenBank/DDBJ databases">
        <title>Genomic Encyclopedia of Archaeal and Bacterial Type Strains, Phase II (KMG-II): from individual species to whole genera.</title>
        <authorList>
            <person name="Goeker M."/>
        </authorList>
    </citation>
    <scope>NUCLEOTIDE SEQUENCE [LARGE SCALE GENOMIC DNA]</scope>
    <source>
        <strain evidence="3 4">DSM 25217</strain>
    </source>
</reference>
<keyword evidence="4" id="KW-1185">Reference proteome</keyword>
<dbReference type="InterPro" id="IPR013815">
    <property type="entry name" value="ATP_grasp_subdomain_1"/>
</dbReference>
<dbReference type="InParanoid" id="A0A3M0BTD5"/>
<dbReference type="NCBIfam" id="NF004508">
    <property type="entry name" value="PRK05849.1"/>
    <property type="match status" value="1"/>
</dbReference>
<dbReference type="PANTHER" id="PTHR43615:SF1">
    <property type="entry name" value="PPDK_N DOMAIN-CONTAINING PROTEIN"/>
    <property type="match status" value="1"/>
</dbReference>
<proteinExistence type="predicted"/>
<protein>
    <submittedName>
        <fullName evidence="3">Pyruvate phosphate dikinase-like enzyme</fullName>
    </submittedName>
</protein>
<dbReference type="Pfam" id="PF01326">
    <property type="entry name" value="PPDK_N"/>
    <property type="match status" value="1"/>
</dbReference>
<keyword evidence="3" id="KW-0418">Kinase</keyword>
<dbReference type="GO" id="GO:0016301">
    <property type="term" value="F:kinase activity"/>
    <property type="evidence" value="ECO:0007669"/>
    <property type="project" value="UniProtKB-KW"/>
</dbReference>
<dbReference type="Gene3D" id="3.50.30.10">
    <property type="entry name" value="Phosphohistidine domain"/>
    <property type="match status" value="1"/>
</dbReference>
<accession>A0A3M0BTD5</accession>
<dbReference type="Proteomes" id="UP000271227">
    <property type="component" value="Unassembled WGS sequence"/>
</dbReference>
<organism evidence="3 4">
    <name type="scientific">Eilatimonas milleporae</name>
    <dbReference type="NCBI Taxonomy" id="911205"/>
    <lineage>
        <taxon>Bacteria</taxon>
        <taxon>Pseudomonadati</taxon>
        <taxon>Pseudomonadota</taxon>
        <taxon>Alphaproteobacteria</taxon>
        <taxon>Kordiimonadales</taxon>
        <taxon>Kordiimonadaceae</taxon>
        <taxon>Eilatimonas</taxon>
    </lineage>
</organism>